<feature type="transmembrane region" description="Helical" evidence="10">
    <location>
        <begin position="36"/>
        <end position="62"/>
    </location>
</feature>
<organism evidence="12 13">
    <name type="scientific">Eucalyptus globulus</name>
    <name type="common">Tasmanian blue gum</name>
    <dbReference type="NCBI Taxonomy" id="34317"/>
    <lineage>
        <taxon>Eukaryota</taxon>
        <taxon>Viridiplantae</taxon>
        <taxon>Streptophyta</taxon>
        <taxon>Embryophyta</taxon>
        <taxon>Tracheophyta</taxon>
        <taxon>Spermatophyta</taxon>
        <taxon>Magnoliopsida</taxon>
        <taxon>eudicotyledons</taxon>
        <taxon>Gunneridae</taxon>
        <taxon>Pentapetalae</taxon>
        <taxon>rosids</taxon>
        <taxon>malvids</taxon>
        <taxon>Myrtales</taxon>
        <taxon>Myrtaceae</taxon>
        <taxon>Myrtoideae</taxon>
        <taxon>Eucalypteae</taxon>
        <taxon>Eucalyptus</taxon>
    </lineage>
</organism>
<evidence type="ECO:0000256" key="2">
    <source>
        <dbReference type="ARBA" id="ARBA00013242"/>
    </source>
</evidence>
<evidence type="ECO:0000256" key="1">
    <source>
        <dbReference type="ARBA" id="ARBA00004127"/>
    </source>
</evidence>
<feature type="transmembrane region" description="Helical" evidence="10">
    <location>
        <begin position="454"/>
        <end position="473"/>
    </location>
</feature>
<keyword evidence="13" id="KW-1185">Reference proteome</keyword>
<dbReference type="EMBL" id="JBJKBG010000007">
    <property type="protein sequence ID" value="KAL3729406.1"/>
    <property type="molecule type" value="Genomic_DNA"/>
</dbReference>
<protein>
    <recommendedName>
        <fullName evidence="2">H(+)-exporting diphosphatase</fullName>
        <ecNumber evidence="2">7.1.3.1</ecNumber>
    </recommendedName>
</protein>
<evidence type="ECO:0000313" key="13">
    <source>
        <dbReference type="Proteomes" id="UP001634007"/>
    </source>
</evidence>
<accession>A0ABD3JN12</accession>
<dbReference type="InterPro" id="IPR004131">
    <property type="entry name" value="PPase-energised_H-pump"/>
</dbReference>
<keyword evidence="9 10" id="KW-0472">Membrane</keyword>
<feature type="transmembrane region" description="Helical" evidence="10">
    <location>
        <begin position="215"/>
        <end position="235"/>
    </location>
</feature>
<keyword evidence="8" id="KW-0406">Ion transport</keyword>
<dbReference type="GO" id="GO:0012505">
    <property type="term" value="C:endomembrane system"/>
    <property type="evidence" value="ECO:0007669"/>
    <property type="project" value="UniProtKB-SubCell"/>
</dbReference>
<evidence type="ECO:0000256" key="9">
    <source>
        <dbReference type="ARBA" id="ARBA00023136"/>
    </source>
</evidence>
<evidence type="ECO:0000256" key="11">
    <source>
        <dbReference type="SAM" id="SignalP"/>
    </source>
</evidence>
<proteinExistence type="predicted"/>
<feature type="transmembrane region" description="Helical" evidence="10">
    <location>
        <begin position="292"/>
        <end position="311"/>
    </location>
</feature>
<gene>
    <name evidence="12" type="ORF">ACJRO7_026507</name>
</gene>
<dbReference type="PANTHER" id="PTHR31998">
    <property type="entry name" value="K(+)-INSENSITIVE PYROPHOSPHATE-ENERGIZED PROTON PUMP"/>
    <property type="match status" value="1"/>
</dbReference>
<comment type="subcellular location">
    <subcellularLocation>
        <location evidence="1">Endomembrane system</location>
        <topology evidence="1">Multi-pass membrane protein</topology>
    </subcellularLocation>
</comment>
<keyword evidence="5" id="KW-0460">Magnesium</keyword>
<keyword evidence="11" id="KW-0732">Signal</keyword>
<evidence type="ECO:0000256" key="7">
    <source>
        <dbReference type="ARBA" id="ARBA00022989"/>
    </source>
</evidence>
<evidence type="ECO:0000256" key="6">
    <source>
        <dbReference type="ARBA" id="ARBA00022967"/>
    </source>
</evidence>
<dbReference type="AlphaFoldDB" id="A0ABD3JN12"/>
<feature type="signal peptide" evidence="11">
    <location>
        <begin position="1"/>
        <end position="17"/>
    </location>
</feature>
<sequence>MVAFAIIIILFVGNVERFSTQSRPFTFCPSNMCKPALAIAVSFLLGAFTSALCGFLGMKIVICGLMDRKRSFNAAFRSGAAMGFLLAAMSLLGLYIAIKLFKRYYGNDWEGLFEVITSYGLGASSMAFFGRASGGIYAKAVDVYVDLVNRNWPHYLDDRNLSVIPCNVGDIVGDIAGMGTDLFGSYAESCCAALVVASISSFGIDHNFTAMCYPLLISSMGILVCLIPTLFTAYFSNIREVGKVGDMRPAFKKQLIISTVLMTFGIAIVSRIALPSSFKIYYFGMEKVVTKWQLSLCVGVGLWAGPIIELFPKYHTNDCIRNIQIYVTDAGVPLASVCAVLASVIIPIYADISFSVGFSIAATYGIAVAALGMLSTIATRLAIDAYDPISHYAESIADPCQPFRIADDPPADDPPAAAGKGFAIESAALVSIALFSAFVSRAEISHIEVRMPKVLVGFIGGCMLTYYFSTMTMKSVGRQGLKMAQEVRKLRAHPETPPCARLIQISIDELLTGLILRGALVMLAPILVGTFFGAEMLSGVLAGSFSSVIQIANASSNANGPLNKANEDIRAGVLDYAKLNPRPHIPLGDDTDLAFGSPWKDTSGPPLCILIQLMAAESLVFARFFAPHRG</sequence>
<comment type="caution">
    <text evidence="12">The sequence shown here is derived from an EMBL/GenBank/DDBJ whole genome shotgun (WGS) entry which is preliminary data.</text>
</comment>
<feature type="chain" id="PRO_5044745456" description="H(+)-exporting diphosphatase" evidence="11">
    <location>
        <begin position="18"/>
        <end position="630"/>
    </location>
</feature>
<evidence type="ECO:0000256" key="5">
    <source>
        <dbReference type="ARBA" id="ARBA00022842"/>
    </source>
</evidence>
<feature type="transmembrane region" description="Helical" evidence="10">
    <location>
        <begin position="255"/>
        <end position="272"/>
    </location>
</feature>
<evidence type="ECO:0000256" key="4">
    <source>
        <dbReference type="ARBA" id="ARBA00022692"/>
    </source>
</evidence>
<dbReference type="Proteomes" id="UP001634007">
    <property type="component" value="Unassembled WGS sequence"/>
</dbReference>
<evidence type="ECO:0000256" key="3">
    <source>
        <dbReference type="ARBA" id="ARBA00022448"/>
    </source>
</evidence>
<keyword evidence="3" id="KW-0813">Transport</keyword>
<feature type="transmembrane region" description="Helical" evidence="10">
    <location>
        <begin position="74"/>
        <end position="98"/>
    </location>
</feature>
<reference evidence="12 13" key="1">
    <citation type="submission" date="2024-11" db="EMBL/GenBank/DDBJ databases">
        <title>Chromosome-level genome assembly of Eucalyptus globulus Labill. provides insights into its genome evolution.</title>
        <authorList>
            <person name="Li X."/>
        </authorList>
    </citation>
    <scope>NUCLEOTIDE SEQUENCE [LARGE SCALE GENOMIC DNA]</scope>
    <source>
        <strain evidence="12">CL2024</strain>
        <tissue evidence="12">Fresh tender leaves</tissue>
    </source>
</reference>
<name>A0ABD3JN12_EUCGL</name>
<feature type="transmembrane region" description="Helical" evidence="10">
    <location>
        <begin position="514"/>
        <end position="534"/>
    </location>
</feature>
<dbReference type="GO" id="GO:0009678">
    <property type="term" value="F:diphosphate hydrolysis-driven proton transmembrane transporter activity"/>
    <property type="evidence" value="ECO:0007669"/>
    <property type="project" value="UniProtKB-EC"/>
</dbReference>
<evidence type="ECO:0000256" key="10">
    <source>
        <dbReference type="SAM" id="Phobius"/>
    </source>
</evidence>
<feature type="transmembrane region" description="Helical" evidence="10">
    <location>
        <begin position="352"/>
        <end position="374"/>
    </location>
</feature>
<keyword evidence="4 10" id="KW-0812">Transmembrane</keyword>
<keyword evidence="7 10" id="KW-1133">Transmembrane helix</keyword>
<dbReference type="EC" id="7.1.3.1" evidence="2"/>
<dbReference type="PIRSF" id="PIRSF001265">
    <property type="entry name" value="H+-PPase"/>
    <property type="match status" value="1"/>
</dbReference>
<feature type="transmembrane region" description="Helical" evidence="10">
    <location>
        <begin position="323"/>
        <end position="346"/>
    </location>
</feature>
<keyword evidence="6" id="KW-1278">Translocase</keyword>
<evidence type="ECO:0000313" key="12">
    <source>
        <dbReference type="EMBL" id="KAL3729406.1"/>
    </source>
</evidence>
<evidence type="ECO:0000256" key="8">
    <source>
        <dbReference type="ARBA" id="ARBA00023065"/>
    </source>
</evidence>
<dbReference type="Pfam" id="PF03030">
    <property type="entry name" value="H_PPase"/>
    <property type="match status" value="1"/>
</dbReference>